<proteinExistence type="predicted"/>
<name>A0A3B0WLV7_9ZZZZ</name>
<organism evidence="1">
    <name type="scientific">hydrothermal vent metagenome</name>
    <dbReference type="NCBI Taxonomy" id="652676"/>
    <lineage>
        <taxon>unclassified sequences</taxon>
        <taxon>metagenomes</taxon>
        <taxon>ecological metagenomes</taxon>
    </lineage>
</organism>
<accession>A0A3B0WLV7</accession>
<dbReference type="AlphaFoldDB" id="A0A3B0WLV7"/>
<sequence>MSKKIDPRFPPQQFKASSYSPVIILSHLSEEDKESLWEHLKKYYPQKARGLVSSMSDPFVEIIMDKEKGLGALLAIELEYAPDPLKKHQHIL</sequence>
<evidence type="ECO:0000313" key="1">
    <source>
        <dbReference type="EMBL" id="VAW52332.1"/>
    </source>
</evidence>
<protein>
    <submittedName>
        <fullName evidence="1">Uncharacterized protein</fullName>
    </submittedName>
</protein>
<reference evidence="1" key="1">
    <citation type="submission" date="2018-06" db="EMBL/GenBank/DDBJ databases">
        <authorList>
            <person name="Zhirakovskaya E."/>
        </authorList>
    </citation>
    <scope>NUCLEOTIDE SEQUENCE</scope>
</reference>
<gene>
    <name evidence="1" type="ORF">MNBD_GAMMA05-177</name>
</gene>
<dbReference type="EMBL" id="UOFE01000026">
    <property type="protein sequence ID" value="VAW52332.1"/>
    <property type="molecule type" value="Genomic_DNA"/>
</dbReference>